<feature type="transmembrane region" description="Helical" evidence="1">
    <location>
        <begin position="12"/>
        <end position="31"/>
    </location>
</feature>
<keyword evidence="1" id="KW-0812">Transmembrane</keyword>
<evidence type="ECO:0000313" key="3">
    <source>
        <dbReference type="Proteomes" id="UP000293562"/>
    </source>
</evidence>
<evidence type="ECO:0000313" key="2">
    <source>
        <dbReference type="EMBL" id="RZT91027.1"/>
    </source>
</evidence>
<keyword evidence="1" id="KW-0472">Membrane</keyword>
<sequence>MENIKSERIRISLMFLVMLIGFMIYVIRQFVEPVEMTIGVFNTVSVWIAVSLLPVLIPLLYDNKAMKILTLIFGGMIMLIDIALPLMVIIGNEMNEPITWGIIMVTICCVSGLIGMLQTLNWIKTSS</sequence>
<dbReference type="AlphaFoldDB" id="A0A4Q7V665"/>
<gene>
    <name evidence="2" type="ORF">EV201_3367</name>
</gene>
<organism evidence="2 3">
    <name type="scientific">Ancylomarina subtilis</name>
    <dbReference type="NCBI Taxonomy" id="1639035"/>
    <lineage>
        <taxon>Bacteria</taxon>
        <taxon>Pseudomonadati</taxon>
        <taxon>Bacteroidota</taxon>
        <taxon>Bacteroidia</taxon>
        <taxon>Marinilabiliales</taxon>
        <taxon>Marinifilaceae</taxon>
        <taxon>Ancylomarina</taxon>
    </lineage>
</organism>
<proteinExistence type="predicted"/>
<feature type="transmembrane region" description="Helical" evidence="1">
    <location>
        <begin position="97"/>
        <end position="117"/>
    </location>
</feature>
<evidence type="ECO:0000256" key="1">
    <source>
        <dbReference type="SAM" id="Phobius"/>
    </source>
</evidence>
<keyword evidence="1" id="KW-1133">Transmembrane helix</keyword>
<dbReference type="Proteomes" id="UP000293562">
    <property type="component" value="Unassembled WGS sequence"/>
</dbReference>
<feature type="transmembrane region" description="Helical" evidence="1">
    <location>
        <begin position="68"/>
        <end position="91"/>
    </location>
</feature>
<protein>
    <submittedName>
        <fullName evidence="2">Uncharacterized protein</fullName>
    </submittedName>
</protein>
<comment type="caution">
    <text evidence="2">The sequence shown here is derived from an EMBL/GenBank/DDBJ whole genome shotgun (WGS) entry which is preliminary data.</text>
</comment>
<dbReference type="EMBL" id="SHKN01000009">
    <property type="protein sequence ID" value="RZT91027.1"/>
    <property type="molecule type" value="Genomic_DNA"/>
</dbReference>
<name>A0A4Q7V665_9BACT</name>
<accession>A0A4Q7V665</accession>
<feature type="transmembrane region" description="Helical" evidence="1">
    <location>
        <begin position="37"/>
        <end position="61"/>
    </location>
</feature>
<dbReference type="RefSeq" id="WP_130308707.1">
    <property type="nucleotide sequence ID" value="NZ_SHKN01000009.1"/>
</dbReference>
<reference evidence="2 3" key="1">
    <citation type="submission" date="2019-02" db="EMBL/GenBank/DDBJ databases">
        <title>Genomic Encyclopedia of Type Strains, Phase IV (KMG-IV): sequencing the most valuable type-strain genomes for metagenomic binning, comparative biology and taxonomic classification.</title>
        <authorList>
            <person name="Goeker M."/>
        </authorList>
    </citation>
    <scope>NUCLEOTIDE SEQUENCE [LARGE SCALE GENOMIC DNA]</scope>
    <source>
        <strain evidence="2 3">DSM 28825</strain>
    </source>
</reference>
<keyword evidence="3" id="KW-1185">Reference proteome</keyword>